<accession>A0ACD3B817</accession>
<gene>
    <name evidence="1" type="ORF">BDN72DRAFT_834187</name>
</gene>
<sequence>MKNPCSNAHDLPVDILRDIFATFIPTNDTRNRTLKQVMQLQKDSAHILYQCSLVNWSWYHATIPNLYDTLVIVMNQTQDARIAGLLRHHALIRRLVVIGSSDPPKNTEKAFIRFGGYLKLCTGLRSLYLLNIEKSFAQDHPNYDAMIWHLLSSISSPHLRCMMIRSLNSQKMREFPISVFLNSLPPFVLQNLEEFQLRNWTQDPSVVMKTPPHLPSLKRLVLRQAVFRDNLETWLSALTQSTDLTTPISTISELHMHEMKDLCDVDRMAKFLGINNLGAGLTTFYIKGRWNFSYDHKLLPPQIFNLCPGLQRFFYFAECPLTLLDEIPDNIIDLGLWITDARPYTRLNYVISKGSQIIKWLSDPSKRRNVKRLVIDWESAVGRKWEWESIKTSGPAGMEIELNREVRWWPGGGIGGSYNTLRRT</sequence>
<organism evidence="1 2">
    <name type="scientific">Pluteus cervinus</name>
    <dbReference type="NCBI Taxonomy" id="181527"/>
    <lineage>
        <taxon>Eukaryota</taxon>
        <taxon>Fungi</taxon>
        <taxon>Dikarya</taxon>
        <taxon>Basidiomycota</taxon>
        <taxon>Agaricomycotina</taxon>
        <taxon>Agaricomycetes</taxon>
        <taxon>Agaricomycetidae</taxon>
        <taxon>Agaricales</taxon>
        <taxon>Pluteineae</taxon>
        <taxon>Pluteaceae</taxon>
        <taxon>Pluteus</taxon>
    </lineage>
</organism>
<reference evidence="1 2" key="1">
    <citation type="journal article" date="2019" name="Nat. Ecol. Evol.">
        <title>Megaphylogeny resolves global patterns of mushroom evolution.</title>
        <authorList>
            <person name="Varga T."/>
            <person name="Krizsan K."/>
            <person name="Foldi C."/>
            <person name="Dima B."/>
            <person name="Sanchez-Garcia M."/>
            <person name="Sanchez-Ramirez S."/>
            <person name="Szollosi G.J."/>
            <person name="Szarkandi J.G."/>
            <person name="Papp V."/>
            <person name="Albert L."/>
            <person name="Andreopoulos W."/>
            <person name="Angelini C."/>
            <person name="Antonin V."/>
            <person name="Barry K.W."/>
            <person name="Bougher N.L."/>
            <person name="Buchanan P."/>
            <person name="Buyck B."/>
            <person name="Bense V."/>
            <person name="Catcheside P."/>
            <person name="Chovatia M."/>
            <person name="Cooper J."/>
            <person name="Damon W."/>
            <person name="Desjardin D."/>
            <person name="Finy P."/>
            <person name="Geml J."/>
            <person name="Haridas S."/>
            <person name="Hughes K."/>
            <person name="Justo A."/>
            <person name="Karasinski D."/>
            <person name="Kautmanova I."/>
            <person name="Kiss B."/>
            <person name="Kocsube S."/>
            <person name="Kotiranta H."/>
            <person name="LaButti K.M."/>
            <person name="Lechner B.E."/>
            <person name="Liimatainen K."/>
            <person name="Lipzen A."/>
            <person name="Lukacs Z."/>
            <person name="Mihaltcheva S."/>
            <person name="Morgado L.N."/>
            <person name="Niskanen T."/>
            <person name="Noordeloos M.E."/>
            <person name="Ohm R.A."/>
            <person name="Ortiz-Santana B."/>
            <person name="Ovrebo C."/>
            <person name="Racz N."/>
            <person name="Riley R."/>
            <person name="Savchenko A."/>
            <person name="Shiryaev A."/>
            <person name="Soop K."/>
            <person name="Spirin V."/>
            <person name="Szebenyi C."/>
            <person name="Tomsovsky M."/>
            <person name="Tulloss R.E."/>
            <person name="Uehling J."/>
            <person name="Grigoriev I.V."/>
            <person name="Vagvolgyi C."/>
            <person name="Papp T."/>
            <person name="Martin F.M."/>
            <person name="Miettinen O."/>
            <person name="Hibbett D.S."/>
            <person name="Nagy L.G."/>
        </authorList>
    </citation>
    <scope>NUCLEOTIDE SEQUENCE [LARGE SCALE GENOMIC DNA]</scope>
    <source>
        <strain evidence="1 2">NL-1719</strain>
    </source>
</reference>
<protein>
    <submittedName>
        <fullName evidence="1">Uncharacterized protein</fullName>
    </submittedName>
</protein>
<name>A0ACD3B817_9AGAR</name>
<dbReference type="Proteomes" id="UP000308600">
    <property type="component" value="Unassembled WGS sequence"/>
</dbReference>
<evidence type="ECO:0000313" key="1">
    <source>
        <dbReference type="EMBL" id="TFK73849.1"/>
    </source>
</evidence>
<keyword evidence="2" id="KW-1185">Reference proteome</keyword>
<evidence type="ECO:0000313" key="2">
    <source>
        <dbReference type="Proteomes" id="UP000308600"/>
    </source>
</evidence>
<dbReference type="EMBL" id="ML208272">
    <property type="protein sequence ID" value="TFK73849.1"/>
    <property type="molecule type" value="Genomic_DNA"/>
</dbReference>
<proteinExistence type="predicted"/>